<dbReference type="EMBL" id="FPHT01000225">
    <property type="protein sequence ID" value="SFV82195.1"/>
    <property type="molecule type" value="Genomic_DNA"/>
</dbReference>
<evidence type="ECO:0000313" key="2">
    <source>
        <dbReference type="EMBL" id="SFV82195.1"/>
    </source>
</evidence>
<reference evidence="1" key="1">
    <citation type="submission" date="2016-10" db="EMBL/GenBank/DDBJ databases">
        <authorList>
            <person name="de Groot N.N."/>
        </authorList>
    </citation>
    <scope>NUCLEOTIDE SEQUENCE</scope>
</reference>
<dbReference type="AlphaFoldDB" id="A0A1W1DEF2"/>
<name>A0A1W1DEF2_9ZZZZ</name>
<protein>
    <submittedName>
        <fullName evidence="1">Uncharacterized protein</fullName>
    </submittedName>
</protein>
<evidence type="ECO:0000313" key="3">
    <source>
        <dbReference type="EMBL" id="SFV85931.1"/>
    </source>
</evidence>
<sequence>MDVQLLCGLSYNDILMIKTIHAKHFTKKPFAHIMQKASKRIKN</sequence>
<dbReference type="EMBL" id="FPHW01000249">
    <property type="protein sequence ID" value="SFV85931.1"/>
    <property type="molecule type" value="Genomic_DNA"/>
</dbReference>
<dbReference type="EMBL" id="FPHS01000205">
    <property type="protein sequence ID" value="SFV79423.1"/>
    <property type="molecule type" value="Genomic_DNA"/>
</dbReference>
<evidence type="ECO:0000313" key="1">
    <source>
        <dbReference type="EMBL" id="SFV79423.1"/>
    </source>
</evidence>
<accession>A0A1W1DEF2</accession>
<proteinExistence type="predicted"/>
<gene>
    <name evidence="1" type="ORF">MNB_SUP05-11-205</name>
    <name evidence="2" type="ORF">MNB_SUP05-12-427</name>
    <name evidence="3" type="ORF">MNB_SUP05-7-657</name>
</gene>
<organism evidence="1">
    <name type="scientific">hydrothermal vent metagenome</name>
    <dbReference type="NCBI Taxonomy" id="652676"/>
    <lineage>
        <taxon>unclassified sequences</taxon>
        <taxon>metagenomes</taxon>
        <taxon>ecological metagenomes</taxon>
    </lineage>
</organism>